<keyword evidence="2 7" id="KW-0813">Transport</keyword>
<dbReference type="AlphaFoldDB" id="A0A163JWA7"/>
<name>A0A163JWA7_9BACL</name>
<feature type="transmembrane region" description="Helical" evidence="7">
    <location>
        <begin position="193"/>
        <end position="212"/>
    </location>
</feature>
<protein>
    <submittedName>
        <fullName evidence="9">Sugar ABC transporter permease</fullName>
    </submittedName>
</protein>
<accession>A0A163JWA7</accession>
<dbReference type="PROSITE" id="PS50928">
    <property type="entry name" value="ABC_TM1"/>
    <property type="match status" value="1"/>
</dbReference>
<dbReference type="GO" id="GO:0055085">
    <property type="term" value="P:transmembrane transport"/>
    <property type="evidence" value="ECO:0007669"/>
    <property type="project" value="InterPro"/>
</dbReference>
<dbReference type="KEGG" id="pglu:A3958_12965"/>
<evidence type="ECO:0000256" key="6">
    <source>
        <dbReference type="ARBA" id="ARBA00023136"/>
    </source>
</evidence>
<sequence length="320" mass="36473">MKSVKADTTITMPPGQRRRGPRLLRQMAKRYDLYLMLLVPVVWYLVFHYGPLYGLQIAFKNFNPAKGILGSSWEGFGHFERFFDSYYFWRLLWNTLSINLFSLLIAFPIPILLALIINEIRNKTFSKWLQNITYIPHFISVVVIVGILNVFLSPTSGPVNLLIEAMGGTPVRFMEEAGWFKTIFIGSNIWQNMGWQSIIYIAALSGVNPQLYEAAKMDGATRLKRIWHISLPGIAPVVIILLILDIGHFMNIGFEKILLMQNNLNLESSDVISTFVYTTGILKGEYSYTAAIGLFNSIINLILLLLVNRIARKTSETSLW</sequence>
<evidence type="ECO:0000256" key="5">
    <source>
        <dbReference type="ARBA" id="ARBA00022989"/>
    </source>
</evidence>
<dbReference type="CDD" id="cd06261">
    <property type="entry name" value="TM_PBP2"/>
    <property type="match status" value="1"/>
</dbReference>
<dbReference type="InterPro" id="IPR050809">
    <property type="entry name" value="UgpAE/MalFG_permease"/>
</dbReference>
<keyword evidence="4 7" id="KW-0812">Transmembrane</keyword>
<dbReference type="GO" id="GO:0005886">
    <property type="term" value="C:plasma membrane"/>
    <property type="evidence" value="ECO:0007669"/>
    <property type="project" value="UniProtKB-SubCell"/>
</dbReference>
<dbReference type="Gene3D" id="1.10.3720.10">
    <property type="entry name" value="MetI-like"/>
    <property type="match status" value="1"/>
</dbReference>
<reference evidence="9" key="1">
    <citation type="journal article" date="2016" name="Genome Announc.">
        <title>Draft genomes of two strains of Paenibacillus glucanolyticus with capability to degrade lignocellulose.</title>
        <authorList>
            <person name="Mathews S.L."/>
            <person name="Pawlak J."/>
            <person name="Grunden A.M."/>
        </authorList>
    </citation>
    <scope>NUCLEOTIDE SEQUENCE [LARGE SCALE GENOMIC DNA]</scope>
    <source>
        <strain evidence="9">SLM1</strain>
    </source>
</reference>
<dbReference type="EMBL" id="LWMH01000001">
    <property type="protein sequence ID" value="KZS46842.1"/>
    <property type="molecule type" value="Genomic_DNA"/>
</dbReference>
<evidence type="ECO:0000256" key="1">
    <source>
        <dbReference type="ARBA" id="ARBA00004651"/>
    </source>
</evidence>
<feature type="transmembrane region" description="Helical" evidence="7">
    <location>
        <begin position="233"/>
        <end position="254"/>
    </location>
</feature>
<feature type="transmembrane region" description="Helical" evidence="7">
    <location>
        <begin position="286"/>
        <end position="307"/>
    </location>
</feature>
<evidence type="ECO:0000313" key="10">
    <source>
        <dbReference type="Proteomes" id="UP000076796"/>
    </source>
</evidence>
<comment type="subcellular location">
    <subcellularLocation>
        <location evidence="1 7">Cell membrane</location>
        <topology evidence="1 7">Multi-pass membrane protein</topology>
    </subcellularLocation>
</comment>
<keyword evidence="6 7" id="KW-0472">Membrane</keyword>
<keyword evidence="3" id="KW-1003">Cell membrane</keyword>
<dbReference type="InterPro" id="IPR000515">
    <property type="entry name" value="MetI-like"/>
</dbReference>
<feature type="transmembrane region" description="Helical" evidence="7">
    <location>
        <begin position="91"/>
        <end position="116"/>
    </location>
</feature>
<comment type="caution">
    <text evidence="9">The sequence shown here is derived from an EMBL/GenBank/DDBJ whole genome shotgun (WGS) entry which is preliminary data.</text>
</comment>
<dbReference type="STRING" id="59843.A3958_12965"/>
<feature type="transmembrane region" description="Helical" evidence="7">
    <location>
        <begin position="31"/>
        <end position="50"/>
    </location>
</feature>
<dbReference type="Proteomes" id="UP000076796">
    <property type="component" value="Unassembled WGS sequence"/>
</dbReference>
<evidence type="ECO:0000256" key="7">
    <source>
        <dbReference type="RuleBase" id="RU363032"/>
    </source>
</evidence>
<dbReference type="InterPro" id="IPR035906">
    <property type="entry name" value="MetI-like_sf"/>
</dbReference>
<dbReference type="Pfam" id="PF00528">
    <property type="entry name" value="BPD_transp_1"/>
    <property type="match status" value="1"/>
</dbReference>
<keyword evidence="5 7" id="KW-1133">Transmembrane helix</keyword>
<dbReference type="PANTHER" id="PTHR43227">
    <property type="entry name" value="BLL4140 PROTEIN"/>
    <property type="match status" value="1"/>
</dbReference>
<comment type="similarity">
    <text evidence="7">Belongs to the binding-protein-dependent transport system permease family.</text>
</comment>
<evidence type="ECO:0000256" key="4">
    <source>
        <dbReference type="ARBA" id="ARBA00022692"/>
    </source>
</evidence>
<proteinExistence type="inferred from homology"/>
<feature type="transmembrane region" description="Helical" evidence="7">
    <location>
        <begin position="128"/>
        <end position="152"/>
    </location>
</feature>
<evidence type="ECO:0000256" key="2">
    <source>
        <dbReference type="ARBA" id="ARBA00022448"/>
    </source>
</evidence>
<evidence type="ECO:0000256" key="3">
    <source>
        <dbReference type="ARBA" id="ARBA00022475"/>
    </source>
</evidence>
<evidence type="ECO:0000259" key="8">
    <source>
        <dbReference type="PROSITE" id="PS50928"/>
    </source>
</evidence>
<gene>
    <name evidence="9" type="ORF">AWU65_13380</name>
</gene>
<feature type="domain" description="ABC transmembrane type-1" evidence="8">
    <location>
        <begin position="92"/>
        <end position="307"/>
    </location>
</feature>
<dbReference type="PANTHER" id="PTHR43227:SF11">
    <property type="entry name" value="BLL4140 PROTEIN"/>
    <property type="match status" value="1"/>
</dbReference>
<organism evidence="9 10">
    <name type="scientific">Paenibacillus glucanolyticus</name>
    <dbReference type="NCBI Taxonomy" id="59843"/>
    <lineage>
        <taxon>Bacteria</taxon>
        <taxon>Bacillati</taxon>
        <taxon>Bacillota</taxon>
        <taxon>Bacilli</taxon>
        <taxon>Bacillales</taxon>
        <taxon>Paenibacillaceae</taxon>
        <taxon>Paenibacillus</taxon>
    </lineage>
</organism>
<dbReference type="RefSeq" id="WP_006208107.1">
    <property type="nucleotide sequence ID" value="NZ_CBCSBX010000003.1"/>
</dbReference>
<dbReference type="OrthoDB" id="9785836at2"/>
<evidence type="ECO:0000313" key="9">
    <source>
        <dbReference type="EMBL" id="KZS46842.1"/>
    </source>
</evidence>
<keyword evidence="10" id="KW-1185">Reference proteome</keyword>
<dbReference type="SUPFAM" id="SSF161098">
    <property type="entry name" value="MetI-like"/>
    <property type="match status" value="1"/>
</dbReference>
<dbReference type="GeneID" id="97557800"/>